<name>A0ABR9CIS5_9HYPH</name>
<reference evidence="3 4" key="2">
    <citation type="journal article" date="2021" name="Int. J. Syst. Evol. Microbiol.">
        <title>Roseibium litorale sp. nov., isolated from a tidal flat sediment and proposal for the reclassification of Labrenzia polysiphoniae as Roseibium polysiphoniae comb. nov.</title>
        <authorList>
            <person name="Liu Y."/>
            <person name="Pei T."/>
            <person name="Du J."/>
            <person name="Chao M."/>
            <person name="Deng M.R."/>
            <person name="Zhu H."/>
        </authorList>
    </citation>
    <scope>NUCLEOTIDE SEQUENCE [LARGE SCALE GENOMIC DNA]</scope>
    <source>
        <strain evidence="3 4">4C16A</strain>
    </source>
</reference>
<dbReference type="Pfam" id="PF00583">
    <property type="entry name" value="Acetyltransf_1"/>
    <property type="match status" value="1"/>
</dbReference>
<feature type="domain" description="N-acetyltransferase" evidence="2">
    <location>
        <begin position="5"/>
        <end position="161"/>
    </location>
</feature>
<sequence length="207" mass="23201">MSIITGIRKALETDVVAIASIHACSWREVYHFLPDRVQASRDEAYRIGQWQRWFAEQPDGEALFALVDGDAVVGFAMAKPNRDLAIAVPGEFHACYILPEYRGGASGPMAMSALAEHLWTAGLWPACVWAFRNNPYRRIYPALGCVAEVFRDRDIAGLQIPEIGYRVADFATLLGRLSKMRQRAQQKGRQYRSRAKEPGSCSNIKPE</sequence>
<dbReference type="Proteomes" id="UP000632063">
    <property type="component" value="Unassembled WGS sequence"/>
</dbReference>
<evidence type="ECO:0000256" key="1">
    <source>
        <dbReference type="SAM" id="MobiDB-lite"/>
    </source>
</evidence>
<dbReference type="InterPro" id="IPR000182">
    <property type="entry name" value="GNAT_dom"/>
</dbReference>
<protein>
    <submittedName>
        <fullName evidence="3">GNAT family N-acetyltransferase</fullName>
    </submittedName>
</protein>
<dbReference type="EMBL" id="JACYXI010000001">
    <property type="protein sequence ID" value="MBD8890187.1"/>
    <property type="molecule type" value="Genomic_DNA"/>
</dbReference>
<feature type="region of interest" description="Disordered" evidence="1">
    <location>
        <begin position="185"/>
        <end position="207"/>
    </location>
</feature>
<accession>A0ABR9CIS5</accession>
<dbReference type="InterPro" id="IPR016181">
    <property type="entry name" value="Acyl_CoA_acyltransferase"/>
</dbReference>
<dbReference type="Gene3D" id="3.40.630.30">
    <property type="match status" value="1"/>
</dbReference>
<comment type="caution">
    <text evidence="3">The sequence shown here is derived from an EMBL/GenBank/DDBJ whole genome shotgun (WGS) entry which is preliminary data.</text>
</comment>
<organism evidence="3 4">
    <name type="scientific">Roseibium litorale</name>
    <dbReference type="NCBI Taxonomy" id="2803841"/>
    <lineage>
        <taxon>Bacteria</taxon>
        <taxon>Pseudomonadati</taxon>
        <taxon>Pseudomonadota</taxon>
        <taxon>Alphaproteobacteria</taxon>
        <taxon>Hyphomicrobiales</taxon>
        <taxon>Stappiaceae</taxon>
        <taxon>Roseibium</taxon>
    </lineage>
</organism>
<evidence type="ECO:0000313" key="4">
    <source>
        <dbReference type="Proteomes" id="UP000632063"/>
    </source>
</evidence>
<evidence type="ECO:0000313" key="3">
    <source>
        <dbReference type="EMBL" id="MBD8890187.1"/>
    </source>
</evidence>
<evidence type="ECO:0000259" key="2">
    <source>
        <dbReference type="PROSITE" id="PS51186"/>
    </source>
</evidence>
<proteinExistence type="predicted"/>
<dbReference type="RefSeq" id="WP_192145704.1">
    <property type="nucleotide sequence ID" value="NZ_JACYXI010000001.1"/>
</dbReference>
<reference evidence="4" key="1">
    <citation type="submission" date="2020-09" db="EMBL/GenBank/DDBJ databases">
        <title>The genome sequence of strain Labrenzia suaedae 4C16A.</title>
        <authorList>
            <person name="Liu Y."/>
        </authorList>
    </citation>
    <scope>NUCLEOTIDE SEQUENCE [LARGE SCALE GENOMIC DNA]</scope>
    <source>
        <strain evidence="4">4C16A</strain>
    </source>
</reference>
<keyword evidence="4" id="KW-1185">Reference proteome</keyword>
<dbReference type="SUPFAM" id="SSF55729">
    <property type="entry name" value="Acyl-CoA N-acyltransferases (Nat)"/>
    <property type="match status" value="1"/>
</dbReference>
<gene>
    <name evidence="3" type="ORF">IG616_01385</name>
</gene>
<dbReference type="PROSITE" id="PS51186">
    <property type="entry name" value="GNAT"/>
    <property type="match status" value="1"/>
</dbReference>